<accession>A0A1G8UJ17</accession>
<reference evidence="2" key="1">
    <citation type="submission" date="2016-10" db="EMBL/GenBank/DDBJ databases">
        <authorList>
            <person name="Varghese N."/>
            <person name="Submissions S."/>
        </authorList>
    </citation>
    <scope>NUCLEOTIDE SEQUENCE [LARGE SCALE GENOMIC DNA]</scope>
    <source>
        <strain evidence="2">DSM 23317</strain>
    </source>
</reference>
<keyword evidence="2" id="KW-1185">Reference proteome</keyword>
<evidence type="ECO:0000313" key="2">
    <source>
        <dbReference type="Proteomes" id="UP000199527"/>
    </source>
</evidence>
<sequence length="297" mass="33797">MLGRVWNAVSSGVSAVVDKVKQGCSKAWNAISGKDKFLEAERLHKQTIRRFEKEQRRYQEAVQSKSLEIETQLKAINGFKLSIFEQQFPRFVTLANRLHNVRVAGSHFEEFFDDNILEVKSDTGVRSKQQLFEIDFNNLSFKELALSILTLGIFSRKKAAESLQQVKDEVCRIDEEVAKMAAQLAKIDQVVASIDNVALYFERLISNYAALLERFEYGINTQRIVQMGVSPELFSHKLDFRLLPVAHLEEFQALFNLSVVLKQMSQMAYLSEEGEVVHGDTEAAEALFEKAQQIQAA</sequence>
<dbReference type="OrthoDB" id="6254806at2"/>
<gene>
    <name evidence="1" type="ORF">SAMN04488540_10984</name>
</gene>
<proteinExistence type="predicted"/>
<name>A0A1G8UJ17_9GAMM</name>
<protein>
    <submittedName>
        <fullName evidence="1">Uncharacterized protein</fullName>
    </submittedName>
</protein>
<dbReference type="RefSeq" id="WP_090365462.1">
    <property type="nucleotide sequence ID" value="NZ_FNEM01000009.1"/>
</dbReference>
<dbReference type="Proteomes" id="UP000199527">
    <property type="component" value="Unassembled WGS sequence"/>
</dbReference>
<evidence type="ECO:0000313" key="1">
    <source>
        <dbReference type="EMBL" id="SDJ52930.1"/>
    </source>
</evidence>
<dbReference type="EMBL" id="FNEM01000009">
    <property type="protein sequence ID" value="SDJ52930.1"/>
    <property type="molecule type" value="Genomic_DNA"/>
</dbReference>
<dbReference type="AlphaFoldDB" id="A0A1G8UJ17"/>
<organism evidence="1 2">
    <name type="scientific">Ferrimonas sediminum</name>
    <dbReference type="NCBI Taxonomy" id="718193"/>
    <lineage>
        <taxon>Bacteria</taxon>
        <taxon>Pseudomonadati</taxon>
        <taxon>Pseudomonadota</taxon>
        <taxon>Gammaproteobacteria</taxon>
        <taxon>Alteromonadales</taxon>
        <taxon>Ferrimonadaceae</taxon>
        <taxon>Ferrimonas</taxon>
    </lineage>
</organism>